<organism evidence="1 2">
    <name type="scientific">Mycoplasmopsis edwardii</name>
    <dbReference type="NCBI Taxonomy" id="53558"/>
    <lineage>
        <taxon>Bacteria</taxon>
        <taxon>Bacillati</taxon>
        <taxon>Mycoplasmatota</taxon>
        <taxon>Mycoplasmoidales</taxon>
        <taxon>Metamycoplasmataceae</taxon>
        <taxon>Mycoplasmopsis</taxon>
    </lineage>
</organism>
<dbReference type="EMBL" id="LS991951">
    <property type="protein sequence ID" value="SYV96691.1"/>
    <property type="molecule type" value="Genomic_DNA"/>
</dbReference>
<dbReference type="KEGG" id="medw:NCTC10132_00021"/>
<keyword evidence="2" id="KW-1185">Reference proteome</keyword>
<protein>
    <submittedName>
        <fullName evidence="1">Uncharacterized protein</fullName>
    </submittedName>
</protein>
<gene>
    <name evidence="1" type="ORF">NCTC10132_00021</name>
</gene>
<name>A0A3B0Q8E8_9BACT</name>
<dbReference type="AlphaFoldDB" id="A0A3B0Q8E8"/>
<reference evidence="2" key="1">
    <citation type="submission" date="2018-06" db="EMBL/GenBank/DDBJ databases">
        <authorList>
            <consortium name="Pathogen Informatics"/>
        </authorList>
    </citation>
    <scope>NUCLEOTIDE SEQUENCE [LARGE SCALE GENOMIC DNA]</scope>
    <source>
        <strain evidence="2">NCTC10132</strain>
    </source>
</reference>
<sequence>MKLREPIIKITILNIVDFRLLLSLLVKNEQRPPTKPNPNITIVNIKVHSL</sequence>
<evidence type="ECO:0000313" key="2">
    <source>
        <dbReference type="Proteomes" id="UP000257559"/>
    </source>
</evidence>
<dbReference type="Proteomes" id="UP000257559">
    <property type="component" value="Chromosome"/>
</dbReference>
<accession>A0A3B0Q8E8</accession>
<proteinExistence type="predicted"/>
<evidence type="ECO:0000313" key="1">
    <source>
        <dbReference type="EMBL" id="SYV96691.1"/>
    </source>
</evidence>